<protein>
    <submittedName>
        <fullName evidence="4">GNAT family N-acetyltransferase</fullName>
    </submittedName>
</protein>
<gene>
    <name evidence="4" type="ORF">EIZ62_17965</name>
</gene>
<dbReference type="PROSITE" id="PS51186">
    <property type="entry name" value="GNAT"/>
    <property type="match status" value="1"/>
</dbReference>
<accession>A0A6I6FLQ9</accession>
<sequence>MIVEPLEGGEEGALPGPLLTELTGLYASNREFQQLSGDFPDPDDIRPEQVAASLAEELVHPDTEVLLARSAGHVIGISVTRAQHPDDPDDPDPWIGLLMVHAREHRAGFGRELAEIVEKRFRELGRKGLRLAVLENNVKAAAFWRALGYEEIDRRPDRRLGRDCVVMRKGL</sequence>
<dbReference type="InterPro" id="IPR050832">
    <property type="entry name" value="Bact_Acetyltransf"/>
</dbReference>
<evidence type="ECO:0000313" key="4">
    <source>
        <dbReference type="EMBL" id="QGV79909.1"/>
    </source>
</evidence>
<dbReference type="InterPro" id="IPR000182">
    <property type="entry name" value="GNAT_dom"/>
</dbReference>
<dbReference type="GO" id="GO:0016747">
    <property type="term" value="F:acyltransferase activity, transferring groups other than amino-acyl groups"/>
    <property type="evidence" value="ECO:0007669"/>
    <property type="project" value="InterPro"/>
</dbReference>
<dbReference type="Gene3D" id="3.40.630.30">
    <property type="match status" value="1"/>
</dbReference>
<dbReference type="KEGG" id="sfic:EIZ62_17965"/>
<evidence type="ECO:0000256" key="2">
    <source>
        <dbReference type="ARBA" id="ARBA00023315"/>
    </source>
</evidence>
<dbReference type="CDD" id="cd04301">
    <property type="entry name" value="NAT_SF"/>
    <property type="match status" value="1"/>
</dbReference>
<proteinExistence type="predicted"/>
<keyword evidence="1 4" id="KW-0808">Transferase</keyword>
<organism evidence="4 5">
    <name type="scientific">Streptomyces ficellus</name>
    <dbReference type="NCBI Taxonomy" id="1977088"/>
    <lineage>
        <taxon>Bacteria</taxon>
        <taxon>Bacillati</taxon>
        <taxon>Actinomycetota</taxon>
        <taxon>Actinomycetes</taxon>
        <taxon>Kitasatosporales</taxon>
        <taxon>Streptomycetaceae</taxon>
        <taxon>Streptomyces</taxon>
    </lineage>
</organism>
<evidence type="ECO:0000256" key="1">
    <source>
        <dbReference type="ARBA" id="ARBA00022679"/>
    </source>
</evidence>
<dbReference type="AlphaFoldDB" id="A0A6I6FLQ9"/>
<dbReference type="Proteomes" id="UP000422572">
    <property type="component" value="Chromosome"/>
</dbReference>
<evidence type="ECO:0000259" key="3">
    <source>
        <dbReference type="PROSITE" id="PS51186"/>
    </source>
</evidence>
<dbReference type="RefSeq" id="WP_156693640.1">
    <property type="nucleotide sequence ID" value="NZ_CP034279.1"/>
</dbReference>
<reference evidence="4 5" key="1">
    <citation type="submission" date="2018-12" db="EMBL/GenBank/DDBJ databases">
        <title>Complete genome sequence of Streptomyces ficellus NRRL8067, the producer of ficellomycin, feldamycin and nojirimycin.</title>
        <authorList>
            <person name="Zhang H."/>
            <person name="Yue R."/>
            <person name="Liu Y."/>
            <person name="Li M."/>
            <person name="Mu H."/>
            <person name="Zhang J."/>
        </authorList>
    </citation>
    <scope>NUCLEOTIDE SEQUENCE [LARGE SCALE GENOMIC DNA]</scope>
    <source>
        <strain evidence="4 5">NRRL 8067</strain>
    </source>
</reference>
<dbReference type="PANTHER" id="PTHR43877">
    <property type="entry name" value="AMINOALKYLPHOSPHONATE N-ACETYLTRANSFERASE-RELATED-RELATED"/>
    <property type="match status" value="1"/>
</dbReference>
<dbReference type="EMBL" id="CP034279">
    <property type="protein sequence ID" value="QGV79909.1"/>
    <property type="molecule type" value="Genomic_DNA"/>
</dbReference>
<dbReference type="OrthoDB" id="4458448at2"/>
<dbReference type="InterPro" id="IPR016181">
    <property type="entry name" value="Acyl_CoA_acyltransferase"/>
</dbReference>
<name>A0A6I6FLQ9_9ACTN</name>
<keyword evidence="2" id="KW-0012">Acyltransferase</keyword>
<keyword evidence="5" id="KW-1185">Reference proteome</keyword>
<feature type="domain" description="N-acetyltransferase" evidence="3">
    <location>
        <begin position="30"/>
        <end position="171"/>
    </location>
</feature>
<dbReference type="SUPFAM" id="SSF55729">
    <property type="entry name" value="Acyl-CoA N-acyltransferases (Nat)"/>
    <property type="match status" value="1"/>
</dbReference>
<evidence type="ECO:0000313" key="5">
    <source>
        <dbReference type="Proteomes" id="UP000422572"/>
    </source>
</evidence>
<dbReference type="Pfam" id="PF00583">
    <property type="entry name" value="Acetyltransf_1"/>
    <property type="match status" value="1"/>
</dbReference>